<dbReference type="Proteomes" id="UP000198711">
    <property type="component" value="Unassembled WGS sequence"/>
</dbReference>
<evidence type="ECO:0000313" key="3">
    <source>
        <dbReference type="Proteomes" id="UP000198711"/>
    </source>
</evidence>
<name>A0A8X8IDT5_9BACT</name>
<dbReference type="InterPro" id="IPR025657">
    <property type="entry name" value="RadC_JAB"/>
</dbReference>
<organism evidence="2 3">
    <name type="scientific">Hydrobacter penzbergensis</name>
    <dbReference type="NCBI Taxonomy" id="1235997"/>
    <lineage>
        <taxon>Bacteria</taxon>
        <taxon>Pseudomonadati</taxon>
        <taxon>Bacteroidota</taxon>
        <taxon>Chitinophagia</taxon>
        <taxon>Chitinophagales</taxon>
        <taxon>Chitinophagaceae</taxon>
        <taxon>Hydrobacter</taxon>
    </lineage>
</organism>
<protein>
    <submittedName>
        <fullName evidence="2">DNA repair protein RadC</fullName>
    </submittedName>
</protein>
<proteinExistence type="predicted"/>
<reference evidence="2 3" key="1">
    <citation type="submission" date="2016-10" db="EMBL/GenBank/DDBJ databases">
        <authorList>
            <person name="Varghese N."/>
            <person name="Submissions S."/>
        </authorList>
    </citation>
    <scope>NUCLEOTIDE SEQUENCE [LARGE SCALE GENOMIC DNA]</scope>
    <source>
        <strain evidence="2 3">DSM 25353</strain>
    </source>
</reference>
<dbReference type="Gene3D" id="3.40.140.10">
    <property type="entry name" value="Cytidine Deaminase, domain 2"/>
    <property type="match status" value="1"/>
</dbReference>
<comment type="caution">
    <text evidence="2">The sequence shown here is derived from an EMBL/GenBank/DDBJ whole genome shotgun (WGS) entry which is preliminary data.</text>
</comment>
<dbReference type="Pfam" id="PF04002">
    <property type="entry name" value="RadC"/>
    <property type="match status" value="1"/>
</dbReference>
<feature type="domain" description="RadC-like JAB" evidence="1">
    <location>
        <begin position="32"/>
        <end position="73"/>
    </location>
</feature>
<sequence length="75" mass="8463">MLHILGMGNPFKVCNGIILLVTINMVYFEFTSSQDTSMTERIKEAGNLLNIQVLDHLILSPIKGEYFSFKEEGVL</sequence>
<dbReference type="RefSeq" id="WP_092724377.1">
    <property type="nucleotide sequence ID" value="NZ_FNNO01000010.1"/>
</dbReference>
<evidence type="ECO:0000259" key="1">
    <source>
        <dbReference type="Pfam" id="PF04002"/>
    </source>
</evidence>
<dbReference type="EMBL" id="FNNO01000010">
    <property type="protein sequence ID" value="SDX19588.1"/>
    <property type="molecule type" value="Genomic_DNA"/>
</dbReference>
<accession>A0A8X8IDT5</accession>
<dbReference type="AlphaFoldDB" id="A0A8X8IDT5"/>
<evidence type="ECO:0000313" key="2">
    <source>
        <dbReference type="EMBL" id="SDX19588.1"/>
    </source>
</evidence>
<keyword evidence="3" id="KW-1185">Reference proteome</keyword>
<gene>
    <name evidence="2" type="ORF">SAMN05444410_110115</name>
</gene>